<protein>
    <submittedName>
        <fullName evidence="1">Uncharacterized protein</fullName>
    </submittedName>
</protein>
<dbReference type="Proteomes" id="UP000054047">
    <property type="component" value="Unassembled WGS sequence"/>
</dbReference>
<evidence type="ECO:0000313" key="2">
    <source>
        <dbReference type="Proteomes" id="UP000054047"/>
    </source>
</evidence>
<proteinExistence type="predicted"/>
<gene>
    <name evidence="1" type="ORF">ANCDUO_04866</name>
</gene>
<evidence type="ECO:0000313" key="1">
    <source>
        <dbReference type="EMBL" id="KIH64818.1"/>
    </source>
</evidence>
<accession>A0A0C2D5G7</accession>
<dbReference type="EMBL" id="KN727860">
    <property type="protein sequence ID" value="KIH64818.1"/>
    <property type="molecule type" value="Genomic_DNA"/>
</dbReference>
<organism evidence="1 2">
    <name type="scientific">Ancylostoma duodenale</name>
    <dbReference type="NCBI Taxonomy" id="51022"/>
    <lineage>
        <taxon>Eukaryota</taxon>
        <taxon>Metazoa</taxon>
        <taxon>Ecdysozoa</taxon>
        <taxon>Nematoda</taxon>
        <taxon>Chromadorea</taxon>
        <taxon>Rhabditida</taxon>
        <taxon>Rhabditina</taxon>
        <taxon>Rhabditomorpha</taxon>
        <taxon>Strongyloidea</taxon>
        <taxon>Ancylostomatidae</taxon>
        <taxon>Ancylostomatinae</taxon>
        <taxon>Ancylostoma</taxon>
    </lineage>
</organism>
<dbReference type="OrthoDB" id="5851910at2759"/>
<dbReference type="AlphaFoldDB" id="A0A0C2D5G7"/>
<name>A0A0C2D5G7_9BILA</name>
<sequence>MTPNSRLNEKTPAEVLLRRKLRTRMSVLVPQPECAEDPLATGRRERMEKQFGRKHGVVERKFEAGDEVYAKPWKAPHFHCCGETRRLS</sequence>
<reference evidence="1 2" key="1">
    <citation type="submission" date="2013-12" db="EMBL/GenBank/DDBJ databases">
        <title>Draft genome of the parsitic nematode Ancylostoma duodenale.</title>
        <authorList>
            <person name="Mitreva M."/>
        </authorList>
    </citation>
    <scope>NUCLEOTIDE SEQUENCE [LARGE SCALE GENOMIC DNA]</scope>
    <source>
        <strain evidence="1 2">Zhejiang</strain>
    </source>
</reference>
<keyword evidence="2" id="KW-1185">Reference proteome</keyword>